<keyword evidence="3" id="KW-0574">Periplasm</keyword>
<feature type="domain" description="PpiC" evidence="11">
    <location>
        <begin position="169"/>
        <end position="267"/>
    </location>
</feature>
<evidence type="ECO:0000256" key="7">
    <source>
        <dbReference type="ARBA" id="ARBA00030642"/>
    </source>
</evidence>
<evidence type="ECO:0000256" key="1">
    <source>
        <dbReference type="ARBA" id="ARBA00018370"/>
    </source>
</evidence>
<organism evidence="12 13">
    <name type="scientific">Ferrovibrio terrae</name>
    <dbReference type="NCBI Taxonomy" id="2594003"/>
    <lineage>
        <taxon>Bacteria</taxon>
        <taxon>Pseudomonadati</taxon>
        <taxon>Pseudomonadota</taxon>
        <taxon>Alphaproteobacteria</taxon>
        <taxon>Rhodospirillales</taxon>
        <taxon>Rhodospirillaceae</taxon>
        <taxon>Ferrovibrio</taxon>
    </lineage>
</organism>
<evidence type="ECO:0000256" key="10">
    <source>
        <dbReference type="SAM" id="SignalP"/>
    </source>
</evidence>
<dbReference type="InterPro" id="IPR000297">
    <property type="entry name" value="PPIase_PpiC"/>
</dbReference>
<dbReference type="InterPro" id="IPR050280">
    <property type="entry name" value="OMP_Chaperone_SurA"/>
</dbReference>
<dbReference type="EMBL" id="CP041636">
    <property type="protein sequence ID" value="QDO99291.1"/>
    <property type="molecule type" value="Genomic_DNA"/>
</dbReference>
<evidence type="ECO:0000313" key="13">
    <source>
        <dbReference type="Proteomes" id="UP000317496"/>
    </source>
</evidence>
<evidence type="ECO:0000256" key="2">
    <source>
        <dbReference type="ARBA" id="ARBA00022729"/>
    </source>
</evidence>
<dbReference type="Proteomes" id="UP000317496">
    <property type="component" value="Chromosome"/>
</dbReference>
<keyword evidence="2 10" id="KW-0732">Signal</keyword>
<dbReference type="InterPro" id="IPR015391">
    <property type="entry name" value="SurA_N"/>
</dbReference>
<protein>
    <recommendedName>
        <fullName evidence="1">Parvulin-like PPIase</fullName>
    </recommendedName>
    <alternativeName>
        <fullName evidence="7">Peptidyl-prolyl cis-trans isomerase plp</fullName>
    </alternativeName>
    <alternativeName>
        <fullName evidence="8">Rotamase plp</fullName>
    </alternativeName>
</protein>
<dbReference type="KEGG" id="fer:FNB15_19315"/>
<dbReference type="RefSeq" id="WP_144258287.1">
    <property type="nucleotide sequence ID" value="NZ_CP041636.1"/>
</dbReference>
<keyword evidence="4 9" id="KW-0697">Rotamase</keyword>
<evidence type="ECO:0000256" key="5">
    <source>
        <dbReference type="ARBA" id="ARBA00023186"/>
    </source>
</evidence>
<dbReference type="SUPFAM" id="SSF54534">
    <property type="entry name" value="FKBP-like"/>
    <property type="match status" value="2"/>
</dbReference>
<evidence type="ECO:0000256" key="8">
    <source>
        <dbReference type="ARBA" id="ARBA00031484"/>
    </source>
</evidence>
<feature type="signal peptide" evidence="10">
    <location>
        <begin position="1"/>
        <end position="21"/>
    </location>
</feature>
<reference evidence="12 13" key="1">
    <citation type="submission" date="2019-07" db="EMBL/GenBank/DDBJ databases">
        <title>Genome sequencing for Ferrovibrio sp. K5.</title>
        <authorList>
            <person name="Park S.-J."/>
        </authorList>
    </citation>
    <scope>NUCLEOTIDE SEQUENCE [LARGE SCALE GENOMIC DNA]</scope>
    <source>
        <strain evidence="12 13">K5</strain>
    </source>
</reference>
<feature type="domain" description="PpiC" evidence="11">
    <location>
        <begin position="278"/>
        <end position="375"/>
    </location>
</feature>
<proteinExistence type="predicted"/>
<dbReference type="PANTHER" id="PTHR47637:SF1">
    <property type="entry name" value="CHAPERONE SURA"/>
    <property type="match status" value="1"/>
</dbReference>
<dbReference type="GO" id="GO:0003755">
    <property type="term" value="F:peptidyl-prolyl cis-trans isomerase activity"/>
    <property type="evidence" value="ECO:0007669"/>
    <property type="project" value="UniProtKB-KW"/>
</dbReference>
<dbReference type="Gene3D" id="3.10.50.40">
    <property type="match status" value="2"/>
</dbReference>
<sequence length="416" mass="46308">MHRLIALTLILGCLTATPVLAQDQQRIVALINDEVVSQRDLNERMRIIMATTRLPDNNPEILRAVREQALRSLVDDRLQMQEAKRRNINVSQQDVDAAIGAVERQMNIPPGRFDEFIRRGGIDPTAVAGQIRTELTWSRMVRARTSAQTSVTEQEIDEAVAKLRANVGQTEELISEILVPVDSPDQEEPQRQLAQRIIEQLRGGANFPALARQFSRGTTAVNGGDVGWVQRGTLNEEIEAAIAKLDKGQLSEPIRTVGGWQIVALRDRRRISLPGIEENRVTLKQLLIPLAAEAPQAEADAAIAKARQARGEIRTCDDVEPVAGRYDAPGSGSLGTLRMGDLPESFRQAVAPLDINQTSEPVRATRAVHIFTLCGRQEASGLNRNEVRQNILSRRAELMAQRYIRELRRDATIEFR</sequence>
<dbReference type="SUPFAM" id="SSF109998">
    <property type="entry name" value="Triger factor/SurA peptide-binding domain-like"/>
    <property type="match status" value="1"/>
</dbReference>
<evidence type="ECO:0000256" key="6">
    <source>
        <dbReference type="ARBA" id="ARBA00023235"/>
    </source>
</evidence>
<evidence type="ECO:0000313" key="12">
    <source>
        <dbReference type="EMBL" id="QDO99291.1"/>
    </source>
</evidence>
<dbReference type="OrthoDB" id="9791746at2"/>
<evidence type="ECO:0000256" key="9">
    <source>
        <dbReference type="PROSITE-ProRule" id="PRU00278"/>
    </source>
</evidence>
<keyword evidence="6 9" id="KW-0413">Isomerase</keyword>
<dbReference type="Gene3D" id="1.10.4030.10">
    <property type="entry name" value="Porin chaperone SurA, peptide-binding domain"/>
    <property type="match status" value="1"/>
</dbReference>
<dbReference type="PROSITE" id="PS50198">
    <property type="entry name" value="PPIC_PPIASE_2"/>
    <property type="match status" value="2"/>
</dbReference>
<name>A0A516H6F0_9PROT</name>
<dbReference type="AlphaFoldDB" id="A0A516H6F0"/>
<evidence type="ECO:0000259" key="11">
    <source>
        <dbReference type="PROSITE" id="PS50198"/>
    </source>
</evidence>
<dbReference type="Pfam" id="PF09312">
    <property type="entry name" value="SurA_N"/>
    <property type="match status" value="1"/>
</dbReference>
<gene>
    <name evidence="12" type="ORF">FNB15_19315</name>
</gene>
<dbReference type="InterPro" id="IPR046357">
    <property type="entry name" value="PPIase_dom_sf"/>
</dbReference>
<dbReference type="PANTHER" id="PTHR47637">
    <property type="entry name" value="CHAPERONE SURA"/>
    <property type="match status" value="1"/>
</dbReference>
<keyword evidence="13" id="KW-1185">Reference proteome</keyword>
<evidence type="ECO:0000256" key="4">
    <source>
        <dbReference type="ARBA" id="ARBA00023110"/>
    </source>
</evidence>
<accession>A0A516H6F0</accession>
<evidence type="ECO:0000256" key="3">
    <source>
        <dbReference type="ARBA" id="ARBA00022764"/>
    </source>
</evidence>
<dbReference type="Pfam" id="PF00639">
    <property type="entry name" value="Rotamase"/>
    <property type="match status" value="2"/>
</dbReference>
<feature type="chain" id="PRO_5021983781" description="Parvulin-like PPIase" evidence="10">
    <location>
        <begin position="22"/>
        <end position="416"/>
    </location>
</feature>
<keyword evidence="5" id="KW-0143">Chaperone</keyword>
<dbReference type="InterPro" id="IPR027304">
    <property type="entry name" value="Trigger_fact/SurA_dom_sf"/>
</dbReference>